<dbReference type="GO" id="GO:0005886">
    <property type="term" value="C:plasma membrane"/>
    <property type="evidence" value="ECO:0007669"/>
    <property type="project" value="UniProtKB-SubCell"/>
</dbReference>
<dbReference type="HAMAP" id="MF_01351">
    <property type="entry name" value="NDH1_NuoI"/>
    <property type="match status" value="1"/>
</dbReference>
<dbReference type="GO" id="GO:0051539">
    <property type="term" value="F:4 iron, 4 sulfur cluster binding"/>
    <property type="evidence" value="ECO:0007669"/>
    <property type="project" value="UniProtKB-KW"/>
</dbReference>
<dbReference type="NCBIfam" id="NF004536">
    <property type="entry name" value="PRK05888.1-1"/>
    <property type="match status" value="1"/>
</dbReference>
<dbReference type="Gene3D" id="3.30.70.3270">
    <property type="match status" value="1"/>
</dbReference>
<keyword evidence="14 20" id="KW-0520">NAD</keyword>
<feature type="binding site" evidence="20">
    <location>
        <position position="132"/>
    </location>
    <ligand>
        <name>[4Fe-4S] cluster</name>
        <dbReference type="ChEBI" id="CHEBI:49883"/>
        <label>1</label>
    </ligand>
</feature>
<evidence type="ECO:0000256" key="7">
    <source>
        <dbReference type="ARBA" id="ARBA00022719"/>
    </source>
</evidence>
<dbReference type="PANTHER" id="PTHR10849">
    <property type="entry name" value="NADH DEHYDROGENASE UBIQUINONE IRON-SULFUR PROTEIN 8, MITOCHONDRIAL"/>
    <property type="match status" value="1"/>
</dbReference>
<evidence type="ECO:0000256" key="14">
    <source>
        <dbReference type="ARBA" id="ARBA00023027"/>
    </source>
</evidence>
<evidence type="ECO:0000256" key="1">
    <source>
        <dbReference type="ARBA" id="ARBA00004141"/>
    </source>
</evidence>
<organism evidence="23 24">
    <name type="scientific">Salmonella enterica I</name>
    <dbReference type="NCBI Taxonomy" id="59201"/>
    <lineage>
        <taxon>Bacteria</taxon>
        <taxon>Pseudomonadati</taxon>
        <taxon>Pseudomonadota</taxon>
        <taxon>Gammaproteobacteria</taxon>
        <taxon>Enterobacterales</taxon>
        <taxon>Enterobacteriaceae</taxon>
        <taxon>Salmonella</taxon>
    </lineage>
</organism>
<sequence length="252" mass="28645">MGPFLPPFVWFALKTAFFMMMFILIRASLPRPRYDQVMSFGWKVCLPLTLINLLVTAAVILWQAQIRDTKTMTLKELLVGFGTQVRSIWMIGLHAFAKRENADVSGRSPVYLPPRYRGRIVLTRDPDGEERCVACNLCAVACPVGCISLQKAETKDGRWYPEFFRINFSRCIFCGLCEEACPTTAIQLTPDFELGEYKRQDLVYEKEDLLISGPGKYPEYNFYRMAGMAIDGKDKGEAENEAKPIDVKSLLP</sequence>
<evidence type="ECO:0000256" key="5">
    <source>
        <dbReference type="ARBA" id="ARBA00022485"/>
    </source>
</evidence>
<comment type="similarity">
    <text evidence="3 20">Belongs to the complex I 23 kDa subunit family.</text>
</comment>
<dbReference type="InterPro" id="IPR001694">
    <property type="entry name" value="NADH_UbQ_OxRdtase_su1/FPO"/>
</dbReference>
<gene>
    <name evidence="20 23" type="primary">nuoI</name>
    <name evidence="23" type="ORF">NCTC6754_04505</name>
</gene>
<feature type="domain" description="4Fe-4S ferredoxin-type" evidence="22">
    <location>
        <begin position="122"/>
        <end position="152"/>
    </location>
</feature>
<dbReference type="Pfam" id="PF00146">
    <property type="entry name" value="NADHdh"/>
    <property type="match status" value="1"/>
</dbReference>
<dbReference type="GO" id="GO:0048038">
    <property type="term" value="F:quinone binding"/>
    <property type="evidence" value="ECO:0007669"/>
    <property type="project" value="UniProtKB-KW"/>
</dbReference>
<evidence type="ECO:0000256" key="19">
    <source>
        <dbReference type="ARBA" id="ARBA00047712"/>
    </source>
</evidence>
<feature type="domain" description="4Fe-4S ferredoxin-type" evidence="22">
    <location>
        <begin position="162"/>
        <end position="191"/>
    </location>
</feature>
<keyword evidence="8 20" id="KW-0479">Metal-binding</keyword>
<evidence type="ECO:0000256" key="21">
    <source>
        <dbReference type="SAM" id="Phobius"/>
    </source>
</evidence>
<keyword evidence="15 20" id="KW-0830">Ubiquinone</keyword>
<feature type="binding site" evidence="20">
    <location>
        <position position="181"/>
    </location>
    <ligand>
        <name>[4Fe-4S] cluster</name>
        <dbReference type="ChEBI" id="CHEBI:49883"/>
        <label>1</label>
    </ligand>
</feature>
<evidence type="ECO:0000256" key="2">
    <source>
        <dbReference type="ARBA" id="ARBA00004417"/>
    </source>
</evidence>
<feature type="binding site" evidence="20">
    <location>
        <position position="174"/>
    </location>
    <ligand>
        <name>[4Fe-4S] cluster</name>
        <dbReference type="ChEBI" id="CHEBI:49883"/>
        <label>2</label>
    </ligand>
</feature>
<name>A0A3S4JCX7_SALET</name>
<feature type="binding site" evidence="20">
    <location>
        <position position="138"/>
    </location>
    <ligand>
        <name>[4Fe-4S] cluster</name>
        <dbReference type="ChEBI" id="CHEBI:49883"/>
        <label>1</label>
    </ligand>
</feature>
<evidence type="ECO:0000256" key="20">
    <source>
        <dbReference type="HAMAP-Rule" id="MF_01351"/>
    </source>
</evidence>
<keyword evidence="12 20" id="KW-0408">Iron</keyword>
<comment type="subunit">
    <text evidence="17 20">NDH-1 is composed of 13 different subunits. Subunits NuoA, H, J, K, L, M, N constitute the membrane sector of the complex.</text>
</comment>
<evidence type="ECO:0000256" key="10">
    <source>
        <dbReference type="ARBA" id="ARBA00022967"/>
    </source>
</evidence>
<dbReference type="InterPro" id="IPR017900">
    <property type="entry name" value="4Fe4S_Fe_S_CS"/>
</dbReference>
<keyword evidence="13 20" id="KW-0411">Iron-sulfur</keyword>
<keyword evidence="23" id="KW-0560">Oxidoreductase</keyword>
<evidence type="ECO:0000259" key="22">
    <source>
        <dbReference type="PROSITE" id="PS51379"/>
    </source>
</evidence>
<dbReference type="GO" id="GO:0050136">
    <property type="term" value="F:NADH dehydrogenase (quinone) (non-electrogenic) activity"/>
    <property type="evidence" value="ECO:0007669"/>
    <property type="project" value="UniProtKB-UniRule"/>
</dbReference>
<dbReference type="GO" id="GO:0005506">
    <property type="term" value="F:iron ion binding"/>
    <property type="evidence" value="ECO:0007669"/>
    <property type="project" value="UniProtKB-UniRule"/>
</dbReference>
<keyword evidence="5 20" id="KW-0004">4Fe-4S</keyword>
<evidence type="ECO:0000256" key="4">
    <source>
        <dbReference type="ARBA" id="ARBA00022475"/>
    </source>
</evidence>
<accession>A0A3S4JCX7</accession>
<evidence type="ECO:0000256" key="3">
    <source>
        <dbReference type="ARBA" id="ARBA00010277"/>
    </source>
</evidence>
<keyword evidence="6 21" id="KW-0812">Transmembrane</keyword>
<keyword evidence="16 20" id="KW-0472">Membrane</keyword>
<evidence type="ECO:0000256" key="8">
    <source>
        <dbReference type="ARBA" id="ARBA00022723"/>
    </source>
</evidence>
<dbReference type="EC" id="7.1.1.-" evidence="20"/>
<dbReference type="InterPro" id="IPR010226">
    <property type="entry name" value="NADH_quinone_OxRdtase_chainI"/>
</dbReference>
<feature type="transmembrane region" description="Helical" evidence="21">
    <location>
        <begin position="40"/>
        <end position="62"/>
    </location>
</feature>
<evidence type="ECO:0000256" key="11">
    <source>
        <dbReference type="ARBA" id="ARBA00022989"/>
    </source>
</evidence>
<feature type="binding site" evidence="20">
    <location>
        <position position="135"/>
    </location>
    <ligand>
        <name>[4Fe-4S] cluster</name>
        <dbReference type="ChEBI" id="CHEBI:49883"/>
        <label>1</label>
    </ligand>
</feature>
<keyword evidence="10 20" id="KW-1278">Translocase</keyword>
<comment type="catalytic activity">
    <reaction evidence="19 20">
        <text>a quinone + NADH + 5 H(+)(in) = a quinol + NAD(+) + 4 H(+)(out)</text>
        <dbReference type="Rhea" id="RHEA:57888"/>
        <dbReference type="ChEBI" id="CHEBI:15378"/>
        <dbReference type="ChEBI" id="CHEBI:24646"/>
        <dbReference type="ChEBI" id="CHEBI:57540"/>
        <dbReference type="ChEBI" id="CHEBI:57945"/>
        <dbReference type="ChEBI" id="CHEBI:132124"/>
    </reaction>
</comment>
<keyword evidence="11 21" id="KW-1133">Transmembrane helix</keyword>
<feature type="binding site" evidence="20">
    <location>
        <position position="177"/>
    </location>
    <ligand>
        <name>[4Fe-4S] cluster</name>
        <dbReference type="ChEBI" id="CHEBI:49883"/>
        <label>2</label>
    </ligand>
</feature>
<dbReference type="PROSITE" id="PS51379">
    <property type="entry name" value="4FE4S_FER_2"/>
    <property type="match status" value="2"/>
</dbReference>
<dbReference type="EMBL" id="LR134190">
    <property type="protein sequence ID" value="VEB56693.1"/>
    <property type="molecule type" value="Genomic_DNA"/>
</dbReference>
<dbReference type="GO" id="GO:0009060">
    <property type="term" value="P:aerobic respiration"/>
    <property type="evidence" value="ECO:0007669"/>
    <property type="project" value="TreeGrafter"/>
</dbReference>
<dbReference type="SUPFAM" id="SSF54862">
    <property type="entry name" value="4Fe-4S ferredoxins"/>
    <property type="match status" value="1"/>
</dbReference>
<feature type="binding site" evidence="20">
    <location>
        <position position="171"/>
    </location>
    <ligand>
        <name>[4Fe-4S] cluster</name>
        <dbReference type="ChEBI" id="CHEBI:49883"/>
        <label>2</label>
    </ligand>
</feature>
<dbReference type="PANTHER" id="PTHR10849:SF20">
    <property type="entry name" value="NADH DEHYDROGENASE [UBIQUINONE] IRON-SULFUR PROTEIN 8, MITOCHONDRIAL"/>
    <property type="match status" value="1"/>
</dbReference>
<evidence type="ECO:0000256" key="12">
    <source>
        <dbReference type="ARBA" id="ARBA00023004"/>
    </source>
</evidence>
<feature type="binding site" evidence="20">
    <location>
        <position position="142"/>
    </location>
    <ligand>
        <name>[4Fe-4S] cluster</name>
        <dbReference type="ChEBI" id="CHEBI:49883"/>
        <label>2</label>
    </ligand>
</feature>
<comment type="subcellular location">
    <subcellularLocation>
        <location evidence="2">Cell inner membrane</location>
        <topology evidence="2">Peripheral membrane protein</topology>
    </subcellularLocation>
    <subcellularLocation>
        <location evidence="20">Cell membrane</location>
        <topology evidence="20">Peripheral membrane protein</topology>
    </subcellularLocation>
    <subcellularLocation>
        <location evidence="1">Membrane</location>
        <topology evidence="1">Multi-pass membrane protein</topology>
    </subcellularLocation>
</comment>
<dbReference type="AlphaFoldDB" id="A0A3S4JCX7"/>
<feature type="transmembrane region" description="Helical" evidence="21">
    <location>
        <begin position="6"/>
        <end position="28"/>
    </location>
</feature>
<dbReference type="Proteomes" id="UP000269208">
    <property type="component" value="Chromosome"/>
</dbReference>
<evidence type="ECO:0000256" key="15">
    <source>
        <dbReference type="ARBA" id="ARBA00023075"/>
    </source>
</evidence>
<evidence type="ECO:0000256" key="18">
    <source>
        <dbReference type="ARBA" id="ARBA00040641"/>
    </source>
</evidence>
<comment type="cofactor">
    <cofactor evidence="20">
        <name>[4Fe-4S] cluster</name>
        <dbReference type="ChEBI" id="CHEBI:49883"/>
    </cofactor>
    <text evidence="20">Binds 2 [4Fe-4S] clusters per subunit.</text>
</comment>
<evidence type="ECO:0000313" key="23">
    <source>
        <dbReference type="EMBL" id="VEB56693.1"/>
    </source>
</evidence>
<evidence type="ECO:0000256" key="17">
    <source>
        <dbReference type="ARBA" id="ARBA00038844"/>
    </source>
</evidence>
<dbReference type="Pfam" id="PF12838">
    <property type="entry name" value="Fer4_7"/>
    <property type="match status" value="1"/>
</dbReference>
<reference evidence="23 24" key="1">
    <citation type="submission" date="2018-12" db="EMBL/GenBank/DDBJ databases">
        <authorList>
            <consortium name="Pathogen Informatics"/>
        </authorList>
    </citation>
    <scope>NUCLEOTIDE SEQUENCE [LARGE SCALE GENOMIC DNA]</scope>
    <source>
        <strain evidence="23 24">NCTC6754</strain>
    </source>
</reference>
<evidence type="ECO:0000256" key="13">
    <source>
        <dbReference type="ARBA" id="ARBA00023014"/>
    </source>
</evidence>
<proteinExistence type="inferred from homology"/>
<evidence type="ECO:0000256" key="9">
    <source>
        <dbReference type="ARBA" id="ARBA00022737"/>
    </source>
</evidence>
<protein>
    <recommendedName>
        <fullName evidence="18 20">NADH-quinone oxidoreductase subunit I</fullName>
        <ecNumber evidence="20">7.1.1.-</ecNumber>
    </recommendedName>
    <alternativeName>
        <fullName evidence="20">NADH dehydrogenase I subunit I</fullName>
    </alternativeName>
    <alternativeName>
        <fullName evidence="20">NDH-1 subunit I</fullName>
    </alternativeName>
</protein>
<dbReference type="FunFam" id="3.30.70.3270:FF:000002">
    <property type="entry name" value="NADH-quinone oxidoreductase subunit I"/>
    <property type="match status" value="1"/>
</dbReference>
<evidence type="ECO:0000256" key="6">
    <source>
        <dbReference type="ARBA" id="ARBA00022692"/>
    </source>
</evidence>
<keyword evidence="4 20" id="KW-1003">Cell membrane</keyword>
<keyword evidence="9" id="KW-0677">Repeat</keyword>
<dbReference type="PROSITE" id="PS00198">
    <property type="entry name" value="4FE4S_FER_1"/>
    <property type="match status" value="1"/>
</dbReference>
<dbReference type="NCBIfam" id="TIGR01971">
    <property type="entry name" value="NuoI"/>
    <property type="match status" value="1"/>
</dbReference>
<evidence type="ECO:0000313" key="24">
    <source>
        <dbReference type="Proteomes" id="UP000269208"/>
    </source>
</evidence>
<dbReference type="InterPro" id="IPR017896">
    <property type="entry name" value="4Fe4S_Fe-S-bd"/>
</dbReference>
<comment type="function">
    <text evidence="20">NDH-1 shuttles electrons from NADH, via FMN and iron-sulfur (Fe-S) centers, to quinones in the respiratory chain. The immediate electron acceptor for the enzyme in this species is believed to be ubiquinone. Couples the redox reaction to proton translocation (for every two electrons transferred, four hydrogen ions are translocated across the cytoplasmic membrane), and thus conserves the redox energy in a proton gradient.</text>
</comment>
<evidence type="ECO:0000256" key="16">
    <source>
        <dbReference type="ARBA" id="ARBA00023136"/>
    </source>
</evidence>
<keyword evidence="7 20" id="KW-0874">Quinone</keyword>